<dbReference type="InterPro" id="IPR036259">
    <property type="entry name" value="MFS_trans_sf"/>
</dbReference>
<feature type="transmembrane region" description="Helical" evidence="8">
    <location>
        <begin position="385"/>
        <end position="407"/>
    </location>
</feature>
<feature type="transmembrane region" description="Helical" evidence="8">
    <location>
        <begin position="147"/>
        <end position="170"/>
    </location>
</feature>
<name>A0ABP9I5T6_9ACTN</name>
<keyword evidence="2" id="KW-0813">Transport</keyword>
<feature type="region of interest" description="Disordered" evidence="7">
    <location>
        <begin position="417"/>
        <end position="442"/>
    </location>
</feature>
<evidence type="ECO:0000256" key="7">
    <source>
        <dbReference type="SAM" id="MobiDB-lite"/>
    </source>
</evidence>
<feature type="transmembrane region" description="Helical" evidence="8">
    <location>
        <begin position="265"/>
        <end position="285"/>
    </location>
</feature>
<dbReference type="PROSITE" id="PS50850">
    <property type="entry name" value="MFS"/>
    <property type="match status" value="1"/>
</dbReference>
<dbReference type="CDD" id="cd06173">
    <property type="entry name" value="MFS_MefA_like"/>
    <property type="match status" value="1"/>
</dbReference>
<sequence>MRLADLAIDVRPLRESRAFRRVFWARTVSVFGLGMLSLALTDHVTELTGSPLHVAAVNAVLGVASFAGLLAGGVVADRFDRRPVIAVSRAVATLGFAVLVVNALAPQPDLAVFYVVAVVDGLAGGFSTTALAAAVPALVGEERLAAAGALMALTLDLGTVLSPLLAGALIEGPGWWTTYAAAAAASAVTVALVWSAGPMPPGAGEEDEEEAGPWRSFTGGLRFALRERVVAAVLLLGFVQILFASPYVLLPFFVADELAADARVFGYLVSATAAGALLGSLTSGWTGRVRRAGLALVAVLCAGAAGVAVLGLSRSVAAAVAVMVVVGYADVIGEILRYAVLAHHTPDRLRGRVSSLWSAQATTGDALGGLALGGAARAVGPGPAIVAGGVAALAATVLVALACPALVRARVRPGGDAAGDDAADVPNPLPAHVPGRTLEENA</sequence>
<feature type="transmembrane region" description="Helical" evidence="8">
    <location>
        <begin position="52"/>
        <end position="75"/>
    </location>
</feature>
<keyword evidence="6 8" id="KW-0472">Membrane</keyword>
<reference evidence="11" key="1">
    <citation type="journal article" date="2019" name="Int. J. Syst. Evol. Microbiol.">
        <title>The Global Catalogue of Microorganisms (GCM) 10K type strain sequencing project: providing services to taxonomists for standard genome sequencing and annotation.</title>
        <authorList>
            <consortium name="The Broad Institute Genomics Platform"/>
            <consortium name="The Broad Institute Genome Sequencing Center for Infectious Disease"/>
            <person name="Wu L."/>
            <person name="Ma J."/>
        </authorList>
    </citation>
    <scope>NUCLEOTIDE SEQUENCE [LARGE SCALE GENOMIC DNA]</scope>
    <source>
        <strain evidence="11">JCM 18126</strain>
    </source>
</reference>
<dbReference type="SUPFAM" id="SSF103473">
    <property type="entry name" value="MFS general substrate transporter"/>
    <property type="match status" value="1"/>
</dbReference>
<feature type="transmembrane region" description="Helical" evidence="8">
    <location>
        <begin position="356"/>
        <end position="379"/>
    </location>
</feature>
<accession>A0ABP9I5T6</accession>
<feature type="domain" description="Major facilitator superfamily (MFS) profile" evidence="9">
    <location>
        <begin position="18"/>
        <end position="407"/>
    </location>
</feature>
<evidence type="ECO:0000259" key="9">
    <source>
        <dbReference type="PROSITE" id="PS50850"/>
    </source>
</evidence>
<dbReference type="Proteomes" id="UP001501195">
    <property type="component" value="Unassembled WGS sequence"/>
</dbReference>
<feature type="transmembrane region" description="Helical" evidence="8">
    <location>
        <begin position="87"/>
        <end position="105"/>
    </location>
</feature>
<organism evidence="10 11">
    <name type="scientific">Kineococcus glutinatus</name>
    <dbReference type="NCBI Taxonomy" id="1070872"/>
    <lineage>
        <taxon>Bacteria</taxon>
        <taxon>Bacillati</taxon>
        <taxon>Actinomycetota</taxon>
        <taxon>Actinomycetes</taxon>
        <taxon>Kineosporiales</taxon>
        <taxon>Kineosporiaceae</taxon>
        <taxon>Kineococcus</taxon>
    </lineage>
</organism>
<evidence type="ECO:0000313" key="11">
    <source>
        <dbReference type="Proteomes" id="UP001501195"/>
    </source>
</evidence>
<feature type="transmembrane region" description="Helical" evidence="8">
    <location>
        <begin position="21"/>
        <end position="40"/>
    </location>
</feature>
<evidence type="ECO:0000313" key="10">
    <source>
        <dbReference type="EMBL" id="GAA4988205.1"/>
    </source>
</evidence>
<proteinExistence type="predicted"/>
<comment type="subcellular location">
    <subcellularLocation>
        <location evidence="1">Cell inner membrane</location>
        <topology evidence="1">Multi-pass membrane protein</topology>
    </subcellularLocation>
</comment>
<dbReference type="InterPro" id="IPR020846">
    <property type="entry name" value="MFS_dom"/>
</dbReference>
<dbReference type="InterPro" id="IPR010290">
    <property type="entry name" value="TM_effector"/>
</dbReference>
<feature type="transmembrane region" description="Helical" evidence="8">
    <location>
        <begin position="292"/>
        <end position="310"/>
    </location>
</feature>
<dbReference type="RefSeq" id="WP_345713202.1">
    <property type="nucleotide sequence ID" value="NZ_BAABIL010000456.1"/>
</dbReference>
<keyword evidence="11" id="KW-1185">Reference proteome</keyword>
<evidence type="ECO:0000256" key="3">
    <source>
        <dbReference type="ARBA" id="ARBA00022475"/>
    </source>
</evidence>
<evidence type="ECO:0000256" key="5">
    <source>
        <dbReference type="ARBA" id="ARBA00022989"/>
    </source>
</evidence>
<feature type="transmembrane region" description="Helical" evidence="8">
    <location>
        <begin position="229"/>
        <end position="253"/>
    </location>
</feature>
<keyword evidence="5 8" id="KW-1133">Transmembrane helix</keyword>
<evidence type="ECO:0000256" key="1">
    <source>
        <dbReference type="ARBA" id="ARBA00004429"/>
    </source>
</evidence>
<feature type="transmembrane region" description="Helical" evidence="8">
    <location>
        <begin position="316"/>
        <end position="336"/>
    </location>
</feature>
<evidence type="ECO:0000256" key="6">
    <source>
        <dbReference type="ARBA" id="ARBA00023136"/>
    </source>
</evidence>
<feature type="transmembrane region" description="Helical" evidence="8">
    <location>
        <begin position="176"/>
        <end position="194"/>
    </location>
</feature>
<dbReference type="PANTHER" id="PTHR23513">
    <property type="entry name" value="INTEGRAL MEMBRANE EFFLUX PROTEIN-RELATED"/>
    <property type="match status" value="1"/>
</dbReference>
<keyword evidence="3" id="KW-1003">Cell membrane</keyword>
<gene>
    <name evidence="10" type="primary">entS</name>
    <name evidence="10" type="ORF">GCM10023225_27410</name>
</gene>
<dbReference type="Gene3D" id="1.20.1250.20">
    <property type="entry name" value="MFS general substrate transporter like domains"/>
    <property type="match status" value="1"/>
</dbReference>
<dbReference type="Pfam" id="PF05977">
    <property type="entry name" value="MFS_3"/>
    <property type="match status" value="1"/>
</dbReference>
<evidence type="ECO:0000256" key="2">
    <source>
        <dbReference type="ARBA" id="ARBA00022448"/>
    </source>
</evidence>
<dbReference type="NCBIfam" id="NF007792">
    <property type="entry name" value="PRK10489.1"/>
    <property type="match status" value="1"/>
</dbReference>
<keyword evidence="4 8" id="KW-0812">Transmembrane</keyword>
<evidence type="ECO:0000256" key="4">
    <source>
        <dbReference type="ARBA" id="ARBA00022692"/>
    </source>
</evidence>
<evidence type="ECO:0000256" key="8">
    <source>
        <dbReference type="SAM" id="Phobius"/>
    </source>
</evidence>
<dbReference type="PANTHER" id="PTHR23513:SF9">
    <property type="entry name" value="ENTEROBACTIN EXPORTER ENTS"/>
    <property type="match status" value="1"/>
</dbReference>
<comment type="caution">
    <text evidence="10">The sequence shown here is derived from an EMBL/GenBank/DDBJ whole genome shotgun (WGS) entry which is preliminary data.</text>
</comment>
<dbReference type="EMBL" id="BAABIL010000456">
    <property type="protein sequence ID" value="GAA4988205.1"/>
    <property type="molecule type" value="Genomic_DNA"/>
</dbReference>
<feature type="transmembrane region" description="Helical" evidence="8">
    <location>
        <begin position="111"/>
        <end position="135"/>
    </location>
</feature>
<protein>
    <submittedName>
        <fullName evidence="10">Enterobactin transporter EntS</fullName>
    </submittedName>
</protein>